<feature type="domain" description="Ricin B lectin" evidence="2">
    <location>
        <begin position="46"/>
        <end position="181"/>
    </location>
</feature>
<dbReference type="InterPro" id="IPR000772">
    <property type="entry name" value="Ricin_B_lectin"/>
</dbReference>
<evidence type="ECO:0000256" key="1">
    <source>
        <dbReference type="SAM" id="SignalP"/>
    </source>
</evidence>
<keyword evidence="1" id="KW-0732">Signal</keyword>
<dbReference type="SUPFAM" id="SSF50370">
    <property type="entry name" value="Ricin B-like lectins"/>
    <property type="match status" value="1"/>
</dbReference>
<name>M3E9F4_9ACTN</name>
<evidence type="ECO:0000259" key="2">
    <source>
        <dbReference type="SMART" id="SM00458"/>
    </source>
</evidence>
<protein>
    <recommendedName>
        <fullName evidence="2">Ricin B lectin domain-containing protein</fullName>
    </recommendedName>
</protein>
<dbReference type="Gene3D" id="2.80.10.50">
    <property type="match status" value="1"/>
</dbReference>
<sequence>MKNAVKGLVLAGAAGALLAGGALPASAAGAGAQDKVPKGYGNVRLEKVFGTYGMCLSMDNSKANKADLKLRKCAKKATTQRWDLVWINDNKPNQARIFVIKNKHSKKCLYVRSAKTKTQVEQTSCNTKSKAQQWTFAGSTIKNVSAKKVLTAASSSSGQKITITPVDGSNKGRVKQEWGLS</sequence>
<dbReference type="RefSeq" id="WP_005483213.1">
    <property type="nucleotide sequence ID" value="NZ_KB405094.1"/>
</dbReference>
<dbReference type="InterPro" id="IPR035992">
    <property type="entry name" value="Ricin_B-like_lectins"/>
</dbReference>
<proteinExistence type="predicted"/>
<accession>M3E9F4</accession>
<organism evidence="3 4">
    <name type="scientific">Streptomyces bottropensis ATCC 25435</name>
    <dbReference type="NCBI Taxonomy" id="1054862"/>
    <lineage>
        <taxon>Bacteria</taxon>
        <taxon>Bacillati</taxon>
        <taxon>Actinomycetota</taxon>
        <taxon>Actinomycetes</taxon>
        <taxon>Kitasatosporales</taxon>
        <taxon>Streptomycetaceae</taxon>
        <taxon>Streptomyces</taxon>
    </lineage>
</organism>
<dbReference type="Proteomes" id="UP000030760">
    <property type="component" value="Unassembled WGS sequence"/>
</dbReference>
<dbReference type="GeneID" id="96264301"/>
<evidence type="ECO:0000313" key="4">
    <source>
        <dbReference type="Proteomes" id="UP000030760"/>
    </source>
</evidence>
<dbReference type="PROSITE" id="PS50231">
    <property type="entry name" value="RICIN_B_LECTIN"/>
    <property type="match status" value="1"/>
</dbReference>
<dbReference type="AlphaFoldDB" id="M3E9F4"/>
<feature type="chain" id="PRO_5004033347" description="Ricin B lectin domain-containing protein" evidence="1">
    <location>
        <begin position="28"/>
        <end position="181"/>
    </location>
</feature>
<dbReference type="CDD" id="cd00161">
    <property type="entry name" value="beta-trefoil_Ricin-like"/>
    <property type="match status" value="1"/>
</dbReference>
<evidence type="ECO:0000313" key="3">
    <source>
        <dbReference type="EMBL" id="EMF52766.1"/>
    </source>
</evidence>
<dbReference type="EMBL" id="KB405094">
    <property type="protein sequence ID" value="EMF52766.1"/>
    <property type="molecule type" value="Genomic_DNA"/>
</dbReference>
<feature type="signal peptide" evidence="1">
    <location>
        <begin position="1"/>
        <end position="27"/>
    </location>
</feature>
<reference evidence="4" key="1">
    <citation type="journal article" date="2013" name="Genome Announc.">
        <title>Draft Genome Sequence of Streptomyces bottropensis ATCC 25435, a Bottromycin-Producing Actinomycete.</title>
        <authorList>
            <person name="Zhang H."/>
            <person name="Zhou W."/>
            <person name="Zhuang Y."/>
            <person name="Liang X."/>
            <person name="Liu T."/>
        </authorList>
    </citation>
    <scope>NUCLEOTIDE SEQUENCE [LARGE SCALE GENOMIC DNA]</scope>
    <source>
        <strain evidence="4">ATCC 25435</strain>
    </source>
</reference>
<dbReference type="Pfam" id="PF00652">
    <property type="entry name" value="Ricin_B_lectin"/>
    <property type="match status" value="1"/>
</dbReference>
<dbReference type="SMART" id="SM00458">
    <property type="entry name" value="RICIN"/>
    <property type="match status" value="1"/>
</dbReference>
<gene>
    <name evidence="3" type="ORF">SBD_5842</name>
</gene>